<dbReference type="Pfam" id="PF23069">
    <property type="entry name" value="DUF7042"/>
    <property type="match status" value="1"/>
</dbReference>
<dbReference type="Pfam" id="PF23073">
    <property type="entry name" value="DUF7045"/>
    <property type="match status" value="1"/>
</dbReference>
<evidence type="ECO:0000313" key="7">
    <source>
        <dbReference type="Proteomes" id="UP000820818"/>
    </source>
</evidence>
<dbReference type="AlphaFoldDB" id="A0AAD5PYI3"/>
<evidence type="ECO:0000259" key="4">
    <source>
        <dbReference type="Pfam" id="PF23071"/>
    </source>
</evidence>
<feature type="domain" description="DUF7045" evidence="5">
    <location>
        <begin position="431"/>
        <end position="531"/>
    </location>
</feature>
<sequence length="643" mass="71626">MAGLIAVLSLLAIIVTPGLGMCFFPAEFQGEYMTQSSSRGGVNLQYAPISILPESIPVWGVCHRRFGNRVILMDRTGGTNCIRCFELTLRSLNVVQIHTEGLDKCYTTEEAAMATCPTDESIATGKSREIMLYKTKELTGDPVVAQEYCPVNGRFVFTYSVNDGLADDHVTVAENVSGCQEPVSELSNCPYGFGLGLRFKRCSFGELEINFQCLGDWIGHNGERYMALLDVQDSQSTTTLTTAGGVGIINGAERRPRYRCALYKEDPETGKMYVALSSDSTCTNDLRSPKEGYETLVLTSIPPPPLPFEVSTSSCRFPSWAHGQWQDAYVEDDTLIYKDLRNFKTYTLKCMVDDKTLPDDQGRFVVYARTQCGDDFYTCLTVEKRGVNVMEFQLGAETSASYDQNLCQNEKFPQETWVTQGRITVFSEEACPISGEYTGVIPDAVGLCAKLYSDCRNPQRMFYSVSNCHNLSEVYEEREYRCLGKFTDRGLTYTYTERRDVLGYECFVGVIINDGELFIKEAGEHCQRDVEPLRLGMKVTRQATCYTPRPSAKPNAIATAATSTTNINTNMHPSVVDSNGVHRPASSLPPHNGIQPTTIKTWKPVTDSPMGSSGYRNVFSSSMLLMAFVALQLLDRITGWRFY</sequence>
<dbReference type="Pfam" id="PF23070">
    <property type="entry name" value="DUF7043"/>
    <property type="match status" value="1"/>
</dbReference>
<evidence type="ECO:0000259" key="2">
    <source>
        <dbReference type="Pfam" id="PF23069"/>
    </source>
</evidence>
<evidence type="ECO:0000313" key="6">
    <source>
        <dbReference type="EMBL" id="KAI9561119.1"/>
    </source>
</evidence>
<feature type="signal peptide" evidence="1">
    <location>
        <begin position="1"/>
        <end position="20"/>
    </location>
</feature>
<feature type="domain" description="DUF7042" evidence="2">
    <location>
        <begin position="146"/>
        <end position="299"/>
    </location>
</feature>
<dbReference type="InterPro" id="IPR055470">
    <property type="entry name" value="DUF7042"/>
</dbReference>
<reference evidence="6 7" key="1">
    <citation type="submission" date="2022-05" db="EMBL/GenBank/DDBJ databases">
        <title>A multi-omics perspective on studying reproductive biology in Daphnia sinensis.</title>
        <authorList>
            <person name="Jia J."/>
        </authorList>
    </citation>
    <scope>NUCLEOTIDE SEQUENCE [LARGE SCALE GENOMIC DNA]</scope>
    <source>
        <strain evidence="6 7">WSL</strain>
    </source>
</reference>
<dbReference type="EMBL" id="WJBH02000003">
    <property type="protein sequence ID" value="KAI9561119.1"/>
    <property type="molecule type" value="Genomic_DNA"/>
</dbReference>
<dbReference type="InterPro" id="IPR055472">
    <property type="entry name" value="DUF7044"/>
</dbReference>
<comment type="caution">
    <text evidence="6">The sequence shown here is derived from an EMBL/GenBank/DDBJ whole genome shotgun (WGS) entry which is preliminary data.</text>
</comment>
<dbReference type="PANTHER" id="PTHR22255">
    <property type="entry name" value="LP06548P"/>
    <property type="match status" value="1"/>
</dbReference>
<dbReference type="InterPro" id="IPR055471">
    <property type="entry name" value="DUF7043"/>
</dbReference>
<keyword evidence="7" id="KW-1185">Reference proteome</keyword>
<evidence type="ECO:0000259" key="3">
    <source>
        <dbReference type="Pfam" id="PF23070"/>
    </source>
</evidence>
<dbReference type="InterPro" id="IPR055473">
    <property type="entry name" value="DUF7045"/>
</dbReference>
<protein>
    <submittedName>
        <fullName evidence="6">Uncharacterized protein</fullName>
    </submittedName>
</protein>
<dbReference type="Proteomes" id="UP000820818">
    <property type="component" value="Linkage Group LG3"/>
</dbReference>
<organism evidence="6 7">
    <name type="scientific">Daphnia sinensis</name>
    <dbReference type="NCBI Taxonomy" id="1820382"/>
    <lineage>
        <taxon>Eukaryota</taxon>
        <taxon>Metazoa</taxon>
        <taxon>Ecdysozoa</taxon>
        <taxon>Arthropoda</taxon>
        <taxon>Crustacea</taxon>
        <taxon>Branchiopoda</taxon>
        <taxon>Diplostraca</taxon>
        <taxon>Cladocera</taxon>
        <taxon>Anomopoda</taxon>
        <taxon>Daphniidae</taxon>
        <taxon>Daphnia</taxon>
        <taxon>Daphnia similis group</taxon>
    </lineage>
</organism>
<dbReference type="Pfam" id="PF23071">
    <property type="entry name" value="DUF7044"/>
    <property type="match status" value="1"/>
</dbReference>
<proteinExistence type="predicted"/>
<feature type="chain" id="PRO_5042046065" evidence="1">
    <location>
        <begin position="21"/>
        <end position="643"/>
    </location>
</feature>
<feature type="domain" description="DUF7043" evidence="3">
    <location>
        <begin position="312"/>
        <end position="419"/>
    </location>
</feature>
<evidence type="ECO:0000256" key="1">
    <source>
        <dbReference type="SAM" id="SignalP"/>
    </source>
</evidence>
<gene>
    <name evidence="6" type="ORF">GHT06_012075</name>
</gene>
<name>A0AAD5PYI3_9CRUS</name>
<feature type="domain" description="DUF7044" evidence="4">
    <location>
        <begin position="21"/>
        <end position="120"/>
    </location>
</feature>
<dbReference type="PANTHER" id="PTHR22255:SF4">
    <property type="entry name" value="CATION-INDEPENDENT MANNOSE-6-PHOSPHATE RECEPTOR"/>
    <property type="match status" value="1"/>
</dbReference>
<accession>A0AAD5PYI3</accession>
<evidence type="ECO:0000259" key="5">
    <source>
        <dbReference type="Pfam" id="PF23073"/>
    </source>
</evidence>
<keyword evidence="1" id="KW-0732">Signal</keyword>